<evidence type="ECO:0000313" key="9">
    <source>
        <dbReference type="Proteomes" id="UP001162483"/>
    </source>
</evidence>
<comment type="cofactor">
    <cofactor evidence="1">
        <name>Mg(2+)</name>
        <dbReference type="ChEBI" id="CHEBI:18420"/>
    </cofactor>
</comment>
<evidence type="ECO:0000256" key="1">
    <source>
        <dbReference type="ARBA" id="ARBA00001946"/>
    </source>
</evidence>
<sequence>MTANKECTFITIKPDGVQRGLIGDIIKRFKQKQHHIDLKDCSFFNGLVEYMGSSPVVAMVWQGMNVVKIDCVMLGETNPVDSKPSTIRGDFCIQVERNICHRSDSVESAKKEIALRFKDDELVEYSNFA</sequence>
<evidence type="ECO:0000313" key="8">
    <source>
        <dbReference type="EMBL" id="CAI9613730.1"/>
    </source>
</evidence>
<comment type="caution">
    <text evidence="8">The sequence shown here is derived from an EMBL/GenBank/DDBJ whole genome shotgun (WGS) entry which is preliminary data.</text>
</comment>
<accession>A0ABN9GWL1</accession>
<dbReference type="Gene3D" id="3.30.70.141">
    <property type="entry name" value="Nucleoside diphosphate kinase-like domain"/>
    <property type="match status" value="1"/>
</dbReference>
<dbReference type="CDD" id="cd04413">
    <property type="entry name" value="NDPk_I"/>
    <property type="match status" value="1"/>
</dbReference>
<comment type="similarity">
    <text evidence="2 6">Belongs to the NDK family.</text>
</comment>
<evidence type="ECO:0000256" key="4">
    <source>
        <dbReference type="ARBA" id="ARBA00022679"/>
    </source>
</evidence>
<dbReference type="Proteomes" id="UP001162483">
    <property type="component" value="Unassembled WGS sequence"/>
</dbReference>
<keyword evidence="9" id="KW-1185">Reference proteome</keyword>
<keyword evidence="5" id="KW-0418">Kinase</keyword>
<evidence type="ECO:0000259" key="7">
    <source>
        <dbReference type="SMART" id="SM00562"/>
    </source>
</evidence>
<dbReference type="SMART" id="SM00562">
    <property type="entry name" value="NDK"/>
    <property type="match status" value="1"/>
</dbReference>
<dbReference type="EC" id="2.7.4.6" evidence="3"/>
<dbReference type="PANTHER" id="PTHR11349">
    <property type="entry name" value="NUCLEOSIDE DIPHOSPHATE KINASE"/>
    <property type="match status" value="1"/>
</dbReference>
<dbReference type="InterPro" id="IPR036850">
    <property type="entry name" value="NDK-like_dom_sf"/>
</dbReference>
<comment type="caution">
    <text evidence="6">Lacks conserved residue(s) required for the propagation of feature annotation.</text>
</comment>
<feature type="domain" description="Nucleoside diphosphate kinase-like" evidence="7">
    <location>
        <begin position="5"/>
        <end position="124"/>
    </location>
</feature>
<dbReference type="SUPFAM" id="SSF54919">
    <property type="entry name" value="Nucleoside diphosphate kinase, NDK"/>
    <property type="match status" value="1"/>
</dbReference>
<dbReference type="Pfam" id="PF00334">
    <property type="entry name" value="NDK"/>
    <property type="match status" value="1"/>
</dbReference>
<protein>
    <recommendedName>
        <fullName evidence="3">nucleoside-diphosphate kinase</fullName>
        <ecNumber evidence="3">2.7.4.6</ecNumber>
    </recommendedName>
</protein>
<evidence type="ECO:0000256" key="5">
    <source>
        <dbReference type="ARBA" id="ARBA00022777"/>
    </source>
</evidence>
<dbReference type="PROSITE" id="PS51374">
    <property type="entry name" value="NDPK_LIKE"/>
    <property type="match status" value="1"/>
</dbReference>
<evidence type="ECO:0000256" key="3">
    <source>
        <dbReference type="ARBA" id="ARBA00012966"/>
    </source>
</evidence>
<evidence type="ECO:0000256" key="2">
    <source>
        <dbReference type="ARBA" id="ARBA00008142"/>
    </source>
</evidence>
<proteinExistence type="inferred from homology"/>
<dbReference type="EMBL" id="CATNWA010019535">
    <property type="protein sequence ID" value="CAI9613730.1"/>
    <property type="molecule type" value="Genomic_DNA"/>
</dbReference>
<evidence type="ECO:0000256" key="6">
    <source>
        <dbReference type="PROSITE-ProRule" id="PRU00706"/>
    </source>
</evidence>
<organism evidence="8 9">
    <name type="scientific">Staurois parvus</name>
    <dbReference type="NCBI Taxonomy" id="386267"/>
    <lineage>
        <taxon>Eukaryota</taxon>
        <taxon>Metazoa</taxon>
        <taxon>Chordata</taxon>
        <taxon>Craniata</taxon>
        <taxon>Vertebrata</taxon>
        <taxon>Euteleostomi</taxon>
        <taxon>Amphibia</taxon>
        <taxon>Batrachia</taxon>
        <taxon>Anura</taxon>
        <taxon>Neobatrachia</taxon>
        <taxon>Ranoidea</taxon>
        <taxon>Ranidae</taxon>
        <taxon>Staurois</taxon>
    </lineage>
</organism>
<dbReference type="InterPro" id="IPR034907">
    <property type="entry name" value="NDK-like_dom"/>
</dbReference>
<gene>
    <name evidence="8" type="ORF">SPARVUS_LOCUS14930977</name>
</gene>
<keyword evidence="4" id="KW-0808">Transferase</keyword>
<name>A0ABN9GWL1_9NEOB</name>
<reference evidence="8" key="1">
    <citation type="submission" date="2023-05" db="EMBL/GenBank/DDBJ databases">
        <authorList>
            <person name="Stuckert A."/>
        </authorList>
    </citation>
    <scope>NUCLEOTIDE SEQUENCE</scope>
</reference>